<protein>
    <recommendedName>
        <fullName evidence="4">Pyrroline-5-carboxylate reductase</fullName>
        <shortName evidence="4">P5C reductase</shortName>
        <shortName evidence="4">P5CR</shortName>
        <ecNumber evidence="4">1.5.1.2</ecNumber>
    </recommendedName>
    <alternativeName>
        <fullName evidence="4">PCA reductase</fullName>
    </alternativeName>
</protein>
<proteinExistence type="inferred from homology"/>
<dbReference type="Gene3D" id="1.10.3730.10">
    <property type="entry name" value="ProC C-terminal domain-like"/>
    <property type="match status" value="1"/>
</dbReference>
<dbReference type="UniPathway" id="UPA00098">
    <property type="reaction ID" value="UER00361"/>
</dbReference>
<comment type="caution">
    <text evidence="8">The sequence shown here is derived from an EMBL/GenBank/DDBJ whole genome shotgun (WGS) entry which is preliminary data.</text>
</comment>
<dbReference type="Pfam" id="PF03807">
    <property type="entry name" value="F420_oxidored"/>
    <property type="match status" value="1"/>
</dbReference>
<evidence type="ECO:0000313" key="8">
    <source>
        <dbReference type="EMBL" id="HEM67578.1"/>
    </source>
</evidence>
<comment type="function">
    <text evidence="4">Catalyzes the reduction of 1-pyrroline-5-carboxylate (PCA) to L-proline.</text>
</comment>
<dbReference type="SUPFAM" id="SSF48179">
    <property type="entry name" value="6-phosphogluconate dehydrogenase C-terminal domain-like"/>
    <property type="match status" value="1"/>
</dbReference>
<evidence type="ECO:0000256" key="4">
    <source>
        <dbReference type="HAMAP-Rule" id="MF_01925"/>
    </source>
</evidence>
<dbReference type="HAMAP" id="MF_01925">
    <property type="entry name" value="P5C_reductase"/>
    <property type="match status" value="1"/>
</dbReference>
<comment type="subcellular location">
    <subcellularLocation>
        <location evidence="4">Cytoplasm</location>
    </subcellularLocation>
</comment>
<dbReference type="EC" id="1.5.1.2" evidence="4"/>
<dbReference type="GO" id="GO:0005737">
    <property type="term" value="C:cytoplasm"/>
    <property type="evidence" value="ECO:0007669"/>
    <property type="project" value="UniProtKB-SubCell"/>
</dbReference>
<dbReference type="InterPro" id="IPR000304">
    <property type="entry name" value="Pyrroline-COOH_reductase"/>
</dbReference>
<keyword evidence="3 4" id="KW-0560">Oxidoreductase</keyword>
<name>A0A7J2U462_9CREN</name>
<feature type="domain" description="Pyrroline-5-carboxylate reductase dimerisation" evidence="7">
    <location>
        <begin position="152"/>
        <end position="253"/>
    </location>
</feature>
<reference evidence="8" key="1">
    <citation type="journal article" date="2020" name="mSystems">
        <title>Genome- and Community-Level Interaction Insights into Carbon Utilization and Element Cycling Functions of Hydrothermarchaeota in Hydrothermal Sediment.</title>
        <authorList>
            <person name="Zhou Z."/>
            <person name="Liu Y."/>
            <person name="Xu W."/>
            <person name="Pan J."/>
            <person name="Luo Z.H."/>
            <person name="Li M."/>
        </authorList>
    </citation>
    <scope>NUCLEOTIDE SEQUENCE [LARGE SCALE GENOMIC DNA]</scope>
    <source>
        <strain evidence="8">SpSt-125</strain>
    </source>
</reference>
<evidence type="ECO:0000259" key="7">
    <source>
        <dbReference type="Pfam" id="PF14748"/>
    </source>
</evidence>
<comment type="catalytic activity">
    <reaction evidence="4">
        <text>L-proline + NAD(+) = (S)-1-pyrroline-5-carboxylate + NADH + 2 H(+)</text>
        <dbReference type="Rhea" id="RHEA:14105"/>
        <dbReference type="ChEBI" id="CHEBI:15378"/>
        <dbReference type="ChEBI" id="CHEBI:17388"/>
        <dbReference type="ChEBI" id="CHEBI:57540"/>
        <dbReference type="ChEBI" id="CHEBI:57945"/>
        <dbReference type="ChEBI" id="CHEBI:60039"/>
        <dbReference type="EC" id="1.5.1.2"/>
    </reaction>
</comment>
<dbReference type="EMBL" id="DSEU01000059">
    <property type="protein sequence ID" value="HEM67578.1"/>
    <property type="molecule type" value="Genomic_DNA"/>
</dbReference>
<dbReference type="Pfam" id="PF14748">
    <property type="entry name" value="P5CR_dimer"/>
    <property type="match status" value="1"/>
</dbReference>
<accession>A0A7J2U462</accession>
<dbReference type="PANTHER" id="PTHR11645:SF0">
    <property type="entry name" value="PYRROLINE-5-CARBOXYLATE REDUCTASE 3"/>
    <property type="match status" value="1"/>
</dbReference>
<dbReference type="InterPro" id="IPR028939">
    <property type="entry name" value="P5C_Rdtase_cat_N"/>
</dbReference>
<feature type="binding site" evidence="5">
    <location>
        <begin position="6"/>
        <end position="11"/>
    </location>
    <ligand>
        <name>NADP(+)</name>
        <dbReference type="ChEBI" id="CHEBI:58349"/>
    </ligand>
</feature>
<evidence type="ECO:0000256" key="2">
    <source>
        <dbReference type="ARBA" id="ARBA00022857"/>
    </source>
</evidence>
<dbReference type="PIRSF" id="PIRSF000193">
    <property type="entry name" value="Pyrrol-5-carb_rd"/>
    <property type="match status" value="1"/>
</dbReference>
<dbReference type="InterPro" id="IPR036291">
    <property type="entry name" value="NAD(P)-bd_dom_sf"/>
</dbReference>
<dbReference type="Gene3D" id="3.40.50.720">
    <property type="entry name" value="NAD(P)-binding Rossmann-like Domain"/>
    <property type="match status" value="1"/>
</dbReference>
<keyword evidence="4" id="KW-0641">Proline biosynthesis</keyword>
<dbReference type="GO" id="GO:0055129">
    <property type="term" value="P:L-proline biosynthetic process"/>
    <property type="evidence" value="ECO:0007669"/>
    <property type="project" value="UniProtKB-UniRule"/>
</dbReference>
<evidence type="ECO:0000256" key="3">
    <source>
        <dbReference type="ARBA" id="ARBA00023002"/>
    </source>
</evidence>
<dbReference type="GO" id="GO:0004735">
    <property type="term" value="F:pyrroline-5-carboxylate reductase activity"/>
    <property type="evidence" value="ECO:0007669"/>
    <property type="project" value="UniProtKB-UniRule"/>
</dbReference>
<gene>
    <name evidence="4" type="primary">proC</name>
    <name evidence="8" type="ORF">ENO26_08480</name>
</gene>
<dbReference type="InterPro" id="IPR029036">
    <property type="entry name" value="P5CR_dimer"/>
</dbReference>
<dbReference type="InterPro" id="IPR008927">
    <property type="entry name" value="6-PGluconate_DH-like_C_sf"/>
</dbReference>
<comment type="catalytic activity">
    <reaction evidence="4">
        <text>L-proline + NADP(+) = (S)-1-pyrroline-5-carboxylate + NADPH + 2 H(+)</text>
        <dbReference type="Rhea" id="RHEA:14109"/>
        <dbReference type="ChEBI" id="CHEBI:15378"/>
        <dbReference type="ChEBI" id="CHEBI:17388"/>
        <dbReference type="ChEBI" id="CHEBI:57783"/>
        <dbReference type="ChEBI" id="CHEBI:58349"/>
        <dbReference type="ChEBI" id="CHEBI:60039"/>
        <dbReference type="EC" id="1.5.1.2"/>
    </reaction>
</comment>
<evidence type="ECO:0000256" key="1">
    <source>
        <dbReference type="ARBA" id="ARBA00005525"/>
    </source>
</evidence>
<dbReference type="AlphaFoldDB" id="A0A7J2U462"/>
<organism evidence="8">
    <name type="scientific">Ignisphaera aggregans</name>
    <dbReference type="NCBI Taxonomy" id="334771"/>
    <lineage>
        <taxon>Archaea</taxon>
        <taxon>Thermoproteota</taxon>
        <taxon>Thermoprotei</taxon>
        <taxon>Desulfurococcales</taxon>
        <taxon>Desulfurococcaceae</taxon>
        <taxon>Ignisphaera</taxon>
    </lineage>
</organism>
<keyword evidence="2 4" id="KW-0521">NADP</keyword>
<comment type="similarity">
    <text evidence="1 4">Belongs to the pyrroline-5-carboxylate reductase family.</text>
</comment>
<feature type="domain" description="Pyrroline-5-carboxylate reductase catalytic N-terminal" evidence="6">
    <location>
        <begin position="3"/>
        <end position="93"/>
    </location>
</feature>
<keyword evidence="4" id="KW-0028">Amino-acid biosynthesis</keyword>
<feature type="binding site" evidence="5">
    <location>
        <begin position="66"/>
        <end position="69"/>
    </location>
    <ligand>
        <name>NADP(+)</name>
        <dbReference type="ChEBI" id="CHEBI:58349"/>
    </ligand>
</feature>
<dbReference type="SUPFAM" id="SSF51735">
    <property type="entry name" value="NAD(P)-binding Rossmann-fold domains"/>
    <property type="match status" value="1"/>
</dbReference>
<sequence length="257" mass="27916">MEIAVIGFGRMGKAIALGLSRANIDKESIIVYDMLPEVLEEASKLGFKTSESASSAARQADVVIVAVKPGDVEKALKSFADEVSGKVVVSIAALIKLKVLESIVPKSMVYRAMPNIAVEINKGFTALTPAERKNDVVEKVFRALGEVMWVNEKVLDMLTFFSASTPAIVAELYDAFLLSALKAGVPYHVARKAIATVFQGVGALTALKEVSSIRDSVITPGGVTIRIIEKFYTYGAKQKLIEVLRDAYEEYEHMLNN</sequence>
<keyword evidence="4" id="KW-0963">Cytoplasm</keyword>
<evidence type="ECO:0000256" key="5">
    <source>
        <dbReference type="PIRSR" id="PIRSR000193-1"/>
    </source>
</evidence>
<comment type="pathway">
    <text evidence="4">Amino-acid biosynthesis; L-proline biosynthesis; L-proline from L-glutamate 5-semialdehyde: step 1/1.</text>
</comment>
<evidence type="ECO:0000259" key="6">
    <source>
        <dbReference type="Pfam" id="PF03807"/>
    </source>
</evidence>
<dbReference type="PANTHER" id="PTHR11645">
    <property type="entry name" value="PYRROLINE-5-CARBOXYLATE REDUCTASE"/>
    <property type="match status" value="1"/>
</dbReference>